<dbReference type="AlphaFoldDB" id="A0AA87CUR3"/>
<gene>
    <name evidence="1" type="ORF">PROSTU_03108</name>
</gene>
<reference evidence="1 2" key="3">
    <citation type="submission" date="2008-05" db="EMBL/GenBank/DDBJ databases">
        <authorList>
            <person name="Fulton L."/>
            <person name="Clifton S."/>
            <person name="Fulton B."/>
            <person name="Xu J."/>
            <person name="Minx P."/>
            <person name="Pepin K.H."/>
            <person name="Johnson M."/>
            <person name="Thiruvilangam P."/>
            <person name="Bhonagiri V."/>
            <person name="Nash W.E."/>
            <person name="Mardis E.R."/>
            <person name="Wilson R.K."/>
        </authorList>
    </citation>
    <scope>NUCLEOTIDE SEQUENCE [LARGE SCALE GENOMIC DNA]</scope>
    <source>
        <strain evidence="1 2">ATCC 25827</strain>
    </source>
</reference>
<comment type="caution">
    <text evidence="1">The sequence shown here is derived from an EMBL/GenBank/DDBJ whole genome shotgun (WGS) entry which is preliminary data.</text>
</comment>
<name>A0AA87CUR3_PROST</name>
<protein>
    <submittedName>
        <fullName evidence="1">Uncharacterized protein</fullName>
    </submittedName>
</protein>
<proteinExistence type="predicted"/>
<sequence length="46" mass="5273">MVHFQLSIVVEIKGRQQKITNMSDAIKMIELKIVLPLSNLSPMIKH</sequence>
<evidence type="ECO:0000313" key="2">
    <source>
        <dbReference type="Proteomes" id="UP000004506"/>
    </source>
</evidence>
<reference evidence="2" key="1">
    <citation type="submission" date="2008-04" db="EMBL/GenBank/DDBJ databases">
        <title>Draft genome sequence of Providencia stuartii (ATCC 25827).</title>
        <authorList>
            <person name="Sudarsanam P."/>
            <person name="Ley R."/>
            <person name="Guruge J."/>
            <person name="Turnbaugh P.J."/>
            <person name="Mahowald M."/>
            <person name="Liep D."/>
            <person name="Gordon J."/>
        </authorList>
    </citation>
    <scope>NUCLEOTIDE SEQUENCE [LARGE SCALE GENOMIC DNA]</scope>
    <source>
        <strain evidence="2">ATCC 25827</strain>
    </source>
</reference>
<dbReference type="Proteomes" id="UP000004506">
    <property type="component" value="Unassembled WGS sequence"/>
</dbReference>
<evidence type="ECO:0000313" key="1">
    <source>
        <dbReference type="EMBL" id="EDU59913.1"/>
    </source>
</evidence>
<accession>A0AA87CUR3</accession>
<dbReference type="EMBL" id="ABJD02000101">
    <property type="protein sequence ID" value="EDU59913.1"/>
    <property type="molecule type" value="Genomic_DNA"/>
</dbReference>
<organism evidence="1 2">
    <name type="scientific">Providencia stuartii ATCC 25827</name>
    <dbReference type="NCBI Taxonomy" id="471874"/>
    <lineage>
        <taxon>Bacteria</taxon>
        <taxon>Pseudomonadati</taxon>
        <taxon>Pseudomonadota</taxon>
        <taxon>Gammaproteobacteria</taxon>
        <taxon>Enterobacterales</taxon>
        <taxon>Morganellaceae</taxon>
        <taxon>Providencia</taxon>
    </lineage>
</organism>
<reference evidence="2" key="2">
    <citation type="submission" date="2008-04" db="EMBL/GenBank/DDBJ databases">
        <title>Draft genome sequence of Providencia stuartii(ATCC 25827).</title>
        <authorList>
            <person name="Sudarsanam P."/>
            <person name="Ley R."/>
            <person name="Guruge J."/>
            <person name="Turnbaugh P.J."/>
            <person name="Mahowald M."/>
            <person name="Liep D."/>
            <person name="Gordon J."/>
        </authorList>
    </citation>
    <scope>NUCLEOTIDE SEQUENCE [LARGE SCALE GENOMIC DNA]</scope>
    <source>
        <strain evidence="2">ATCC 25827</strain>
    </source>
</reference>